<gene>
    <name evidence="1" type="ORF">KIPB_017324</name>
</gene>
<protein>
    <submittedName>
        <fullName evidence="1">Uncharacterized protein</fullName>
    </submittedName>
</protein>
<dbReference type="EMBL" id="BDIP01011456">
    <property type="protein sequence ID" value="GIQ93098.1"/>
    <property type="molecule type" value="Genomic_DNA"/>
</dbReference>
<proteinExistence type="predicted"/>
<accession>A0A9K3DFD6</accession>
<feature type="non-terminal residue" evidence="1">
    <location>
        <position position="48"/>
    </location>
</feature>
<evidence type="ECO:0000313" key="1">
    <source>
        <dbReference type="EMBL" id="GIQ93098.1"/>
    </source>
</evidence>
<comment type="caution">
    <text evidence="1">The sequence shown here is derived from an EMBL/GenBank/DDBJ whole genome shotgun (WGS) entry which is preliminary data.</text>
</comment>
<name>A0A9K3DFD6_9EUKA</name>
<feature type="non-terminal residue" evidence="1">
    <location>
        <position position="1"/>
    </location>
</feature>
<organism evidence="1 2">
    <name type="scientific">Kipferlia bialata</name>
    <dbReference type="NCBI Taxonomy" id="797122"/>
    <lineage>
        <taxon>Eukaryota</taxon>
        <taxon>Metamonada</taxon>
        <taxon>Carpediemonas-like organisms</taxon>
        <taxon>Kipferlia</taxon>
    </lineage>
</organism>
<dbReference type="Proteomes" id="UP000265618">
    <property type="component" value="Unassembled WGS sequence"/>
</dbReference>
<sequence>PSDAPVGRNQVSNPPNLAYLLRRRKVTRVYRDKEGQERTEVSYQLTCE</sequence>
<dbReference type="AlphaFoldDB" id="A0A9K3DFD6"/>
<keyword evidence="2" id="KW-1185">Reference proteome</keyword>
<evidence type="ECO:0000313" key="2">
    <source>
        <dbReference type="Proteomes" id="UP000265618"/>
    </source>
</evidence>
<reference evidence="1 2" key="1">
    <citation type="journal article" date="2018" name="PLoS ONE">
        <title>The draft genome of Kipferlia bialata reveals reductive genome evolution in fornicate parasites.</title>
        <authorList>
            <person name="Tanifuji G."/>
            <person name="Takabayashi S."/>
            <person name="Kume K."/>
            <person name="Takagi M."/>
            <person name="Nakayama T."/>
            <person name="Kamikawa R."/>
            <person name="Inagaki Y."/>
            <person name="Hashimoto T."/>
        </authorList>
    </citation>
    <scope>NUCLEOTIDE SEQUENCE [LARGE SCALE GENOMIC DNA]</scope>
    <source>
        <strain evidence="1">NY0173</strain>
    </source>
</reference>